<dbReference type="Proteomes" id="UP001059971">
    <property type="component" value="Chromosome 1"/>
</dbReference>
<sequence length="284" mass="29967">MNKAEIFKGRTAVITGAGSGIGEGLARVAAAIGMNVVLADVVEDRIARLAVGIEAAGGSALPVATDVGDVAALERLADAAYGRYGEVGLLVNNAGIETIGFSWEISGDTWDRLLSINVRGVVHGCRIFARHMLESGKPGYIANVASIGALGMMPTQAPYMMSKHAVLSFTECLYLEMQLKKAPIHVSAVLPAQVATRIFEDAPTDRQSGFIERQREMMHAMISQSGLTPMEAGEAILDGIASGAFWVSTHPETTAQMARARSDYLANLANPALADQAEALLLAE</sequence>
<protein>
    <submittedName>
        <fullName evidence="5">Oxidoreductase</fullName>
    </submittedName>
</protein>
<name>A0ABM7G3A1_9SPHN</name>
<evidence type="ECO:0000256" key="4">
    <source>
        <dbReference type="RuleBase" id="RU000363"/>
    </source>
</evidence>
<evidence type="ECO:0000313" key="6">
    <source>
        <dbReference type="Proteomes" id="UP001059971"/>
    </source>
</evidence>
<keyword evidence="6" id="KW-1185">Reference proteome</keyword>
<dbReference type="EMBL" id="AP018817">
    <property type="protein sequence ID" value="BBF69725.1"/>
    <property type="molecule type" value="Genomic_DNA"/>
</dbReference>
<keyword evidence="3" id="KW-0560">Oxidoreductase</keyword>
<dbReference type="PANTHER" id="PTHR43391:SF14">
    <property type="entry name" value="DEHYDROGENASE_REDUCTASE SDR FAMILY PROTEIN 7-LIKE"/>
    <property type="match status" value="1"/>
</dbReference>
<dbReference type="SUPFAM" id="SSF51735">
    <property type="entry name" value="NAD(P)-binding Rossmann-fold domains"/>
    <property type="match status" value="1"/>
</dbReference>
<organism evidence="5 6">
    <name type="scientific">Sphingomonas bisphenolicum</name>
    <dbReference type="NCBI Taxonomy" id="296544"/>
    <lineage>
        <taxon>Bacteria</taxon>
        <taxon>Pseudomonadati</taxon>
        <taxon>Pseudomonadota</taxon>
        <taxon>Alphaproteobacteria</taxon>
        <taxon>Sphingomonadales</taxon>
        <taxon>Sphingomonadaceae</taxon>
        <taxon>Sphingomonas</taxon>
    </lineage>
</organism>
<evidence type="ECO:0000313" key="5">
    <source>
        <dbReference type="EMBL" id="BBF69725.1"/>
    </source>
</evidence>
<dbReference type="InterPro" id="IPR002347">
    <property type="entry name" value="SDR_fam"/>
</dbReference>
<dbReference type="PRINTS" id="PR00080">
    <property type="entry name" value="SDRFAMILY"/>
</dbReference>
<gene>
    <name evidence="5" type="ORF">SBA_ch1_19250</name>
</gene>
<dbReference type="PRINTS" id="PR00081">
    <property type="entry name" value="GDHRDH"/>
</dbReference>
<reference evidence="5" key="1">
    <citation type="submission" date="2018-07" db="EMBL/GenBank/DDBJ databases">
        <title>Complete genome sequence of Sphingomonas bisphenolicum strain AO1, a bisphenol A degradative bacterium isolated from Japanese farm field.</title>
        <authorList>
            <person name="Murakami M."/>
            <person name="Koh M."/>
            <person name="Koba S."/>
            <person name="Matsumura Y."/>
        </authorList>
    </citation>
    <scope>NUCLEOTIDE SEQUENCE</scope>
    <source>
        <strain evidence="5">AO1</strain>
    </source>
</reference>
<dbReference type="Gene3D" id="3.40.50.720">
    <property type="entry name" value="NAD(P)-binding Rossmann-like Domain"/>
    <property type="match status" value="1"/>
</dbReference>
<comment type="similarity">
    <text evidence="1 4">Belongs to the short-chain dehydrogenases/reductases (SDR) family.</text>
</comment>
<accession>A0ABM7G3A1</accession>
<dbReference type="Pfam" id="PF00106">
    <property type="entry name" value="adh_short"/>
    <property type="match status" value="1"/>
</dbReference>
<proteinExistence type="inferred from homology"/>
<dbReference type="InterPro" id="IPR036291">
    <property type="entry name" value="NAD(P)-bd_dom_sf"/>
</dbReference>
<dbReference type="RefSeq" id="WP_224550684.1">
    <property type="nucleotide sequence ID" value="NZ_AP018817.1"/>
</dbReference>
<keyword evidence="2" id="KW-0521">NADP</keyword>
<evidence type="ECO:0000256" key="3">
    <source>
        <dbReference type="ARBA" id="ARBA00023002"/>
    </source>
</evidence>
<dbReference type="PANTHER" id="PTHR43391">
    <property type="entry name" value="RETINOL DEHYDROGENASE-RELATED"/>
    <property type="match status" value="1"/>
</dbReference>
<evidence type="ECO:0000256" key="1">
    <source>
        <dbReference type="ARBA" id="ARBA00006484"/>
    </source>
</evidence>
<dbReference type="CDD" id="cd05233">
    <property type="entry name" value="SDR_c"/>
    <property type="match status" value="1"/>
</dbReference>
<evidence type="ECO:0000256" key="2">
    <source>
        <dbReference type="ARBA" id="ARBA00022857"/>
    </source>
</evidence>